<dbReference type="GO" id="GO:0005634">
    <property type="term" value="C:nucleus"/>
    <property type="evidence" value="ECO:0007669"/>
    <property type="project" value="TreeGrafter"/>
</dbReference>
<keyword evidence="1" id="KW-0479">Metal-binding</keyword>
<keyword evidence="3" id="KW-0862">Zinc</keyword>
<dbReference type="STRING" id="1423351.A0A074RTB0"/>
<dbReference type="SUPFAM" id="SSF144232">
    <property type="entry name" value="HIT/MYND zinc finger-like"/>
    <property type="match status" value="1"/>
</dbReference>
<evidence type="ECO:0000256" key="3">
    <source>
        <dbReference type="ARBA" id="ARBA00022833"/>
    </source>
</evidence>
<protein>
    <submittedName>
        <fullName evidence="10">MYND finger protein</fullName>
    </submittedName>
</protein>
<proteinExistence type="predicted"/>
<dbReference type="Gene3D" id="6.10.140.2220">
    <property type="match status" value="1"/>
</dbReference>
<gene>
    <name evidence="10" type="ORF">V565_081970</name>
</gene>
<evidence type="ECO:0000256" key="6">
    <source>
        <dbReference type="ARBA" id="ARBA00023163"/>
    </source>
</evidence>
<dbReference type="InterPro" id="IPR024119">
    <property type="entry name" value="TF_DEAF-1"/>
</dbReference>
<evidence type="ECO:0000256" key="2">
    <source>
        <dbReference type="ARBA" id="ARBA00022771"/>
    </source>
</evidence>
<keyword evidence="7" id="KW-0539">Nucleus</keyword>
<comment type="caution">
    <text evidence="10">The sequence shown here is derived from an EMBL/GenBank/DDBJ whole genome shotgun (WGS) entry which is preliminary data.</text>
</comment>
<accession>A0A074RTB0</accession>
<dbReference type="InterPro" id="IPR002893">
    <property type="entry name" value="Znf_MYND"/>
</dbReference>
<evidence type="ECO:0000256" key="8">
    <source>
        <dbReference type="PROSITE-ProRule" id="PRU00134"/>
    </source>
</evidence>
<dbReference type="Proteomes" id="UP000027456">
    <property type="component" value="Unassembled WGS sequence"/>
</dbReference>
<reference evidence="10 11" key="1">
    <citation type="submission" date="2013-12" db="EMBL/GenBank/DDBJ databases">
        <authorList>
            <person name="Cubeta M."/>
            <person name="Pakala S."/>
            <person name="Fedorova N."/>
            <person name="Thomas E."/>
            <person name="Dean R."/>
            <person name="Jabaji S."/>
            <person name="Neate S."/>
            <person name="Toda T."/>
            <person name="Tavantzis S."/>
            <person name="Vilgalys R."/>
            <person name="Bharathan N."/>
            <person name="Pakala S."/>
            <person name="Losada L.S."/>
            <person name="Zafar N."/>
            <person name="Nierman W."/>
        </authorList>
    </citation>
    <scope>NUCLEOTIDE SEQUENCE [LARGE SCALE GENOMIC DNA]</scope>
    <source>
        <strain evidence="10 11">123E</strain>
    </source>
</reference>
<sequence length="1176" mass="131267">MSYPLYWLDKQLFYPIGNTAAFSLTQDLSPEQPSTNILLLGCGDPRSILFTAYSDLTVGQNERNLDFTCCDREPAVLARNTLLFALLDRNEDIDQIWDIFYHFKVDDRALGIITRLSRYLHECALSPESWRQSRFGSFIKVVDTRTLTELRRHWKHYADYASLAASRKAKLLKEQIEFTKSRPKPFAVVASPSRSAGMLWPQAMASVSDLFDKYWETGTTYSRAKDIKNATNLNPTFLYSLSGEGFNPHYGTFPHGFHLMSAYAPIVSNPTGPMPNTGSPAIDISKQQFTAWCKAFCSAKNANNITIRLFSGDALALCHALYALQVTGNPLTNILAGAYRAAQINLDEHANSDGPTVFDVIDTSNLADHIGILNLLIASAGLLIKHPESQSVLYTETLIPSGQDTTKSFPERFCTDVPTIALLLGLAPRPYIAKFTTHSNVHEILFSRQAAQYHERVTWSSPSGGDKHASQTDCTVSFDAVTLARILYGMYEKMFANEDISNIMASLTPSGIMEMGQVHFLRETVAMLFRAVQRRVNLSEGDWVDVVGIFFQMSMMDSGRIIESNSYQDNYLQFHLYGLFTGIPLKLDWFNNPNIRAASRLPLFDNWNVEAIPPVVCVVLIVPRQRLQVLFASDPKKAGNPTLQISVRAESHDNTFSAIHAIWGRCVITPDSHRVALEEGSSDKSDLIVSFWASSYALEHIGTRVYLFLKQTPQALYFKSKLGEHLDVFGSDIMDENHVKVLPYRPTLADEPTQGPPSEYNPLVPVPPLDYTCQATITKSSSSCVDTLTVRFQVDLPEEQNQLLAGASVSTKQVSPCTMELLIGKHIHMITYPYPIDGSLNKLRIARKSRYVEVIVPVSTPTDSAGYFFDPFPIIQKGAYTPWNIHHLNLDRLPTLDVSNPAKVDWLNPFCALQCSEREKGIRNGPDAQQLLEVNALVNVKDTIHAITMNLSGVQGHKTRVLGLCDPTRDGVYAILLVGGIRLDMPSFTIAIDTALVPLSRLQMPEMMPAIQTLHSARNMVQVNTIGHEVTAWKRLFPAFVERCRNWSHKPECGYTKSGQIPLSTAIDGNPLCDCGRGIGFVGPEWKVSEWKGLLPFATRAAICPIFSLPYIERIAENLMETSNSVDSKPVGVCWACHGPGKPKISVCARCKEARYCSVECQRRHWKTHKKDCMAK</sequence>
<evidence type="ECO:0000256" key="1">
    <source>
        <dbReference type="ARBA" id="ARBA00022723"/>
    </source>
</evidence>
<evidence type="ECO:0000313" key="10">
    <source>
        <dbReference type="EMBL" id="KEP50331.1"/>
    </source>
</evidence>
<evidence type="ECO:0000256" key="5">
    <source>
        <dbReference type="ARBA" id="ARBA00023125"/>
    </source>
</evidence>
<dbReference type="GO" id="GO:0000981">
    <property type="term" value="F:DNA-binding transcription factor activity, RNA polymerase II-specific"/>
    <property type="evidence" value="ECO:0007669"/>
    <property type="project" value="TreeGrafter"/>
</dbReference>
<dbReference type="PANTHER" id="PTHR10237:SF1">
    <property type="entry name" value="DEFORMED EPIDERMAL AUTOREGULATORY FACTOR 1 HOMOLOG"/>
    <property type="match status" value="1"/>
</dbReference>
<evidence type="ECO:0000256" key="4">
    <source>
        <dbReference type="ARBA" id="ARBA00023015"/>
    </source>
</evidence>
<dbReference type="OrthoDB" id="432970at2759"/>
<keyword evidence="6" id="KW-0804">Transcription</keyword>
<dbReference type="PANTHER" id="PTHR10237">
    <property type="entry name" value="DEFORMED EPIDERMAL AUTOREGULATORY FACTOR 1 HOMOLOG SUPPRESSIN"/>
    <property type="match status" value="1"/>
</dbReference>
<dbReference type="HOGENOM" id="CLU_007974_0_1_1"/>
<organism evidence="10 11">
    <name type="scientific">Rhizoctonia solani 123E</name>
    <dbReference type="NCBI Taxonomy" id="1423351"/>
    <lineage>
        <taxon>Eukaryota</taxon>
        <taxon>Fungi</taxon>
        <taxon>Dikarya</taxon>
        <taxon>Basidiomycota</taxon>
        <taxon>Agaricomycotina</taxon>
        <taxon>Agaricomycetes</taxon>
        <taxon>Cantharellales</taxon>
        <taxon>Ceratobasidiaceae</taxon>
        <taxon>Rhizoctonia</taxon>
    </lineage>
</organism>
<name>A0A074RTB0_9AGAM</name>
<evidence type="ECO:0000259" key="9">
    <source>
        <dbReference type="PROSITE" id="PS50865"/>
    </source>
</evidence>
<evidence type="ECO:0000313" key="11">
    <source>
        <dbReference type="Proteomes" id="UP000027456"/>
    </source>
</evidence>
<dbReference type="PROSITE" id="PS50865">
    <property type="entry name" value="ZF_MYND_2"/>
    <property type="match status" value="1"/>
</dbReference>
<dbReference type="Pfam" id="PF14737">
    <property type="entry name" value="DUF4470"/>
    <property type="match status" value="1"/>
</dbReference>
<keyword evidence="2 8" id="KW-0863">Zinc-finger</keyword>
<dbReference type="InterPro" id="IPR027974">
    <property type="entry name" value="DUF4470"/>
</dbReference>
<dbReference type="EMBL" id="AZST01000263">
    <property type="protein sequence ID" value="KEP50331.1"/>
    <property type="molecule type" value="Genomic_DNA"/>
</dbReference>
<dbReference type="PROSITE" id="PS01360">
    <property type="entry name" value="ZF_MYND_1"/>
    <property type="match status" value="1"/>
</dbReference>
<dbReference type="GO" id="GO:0008270">
    <property type="term" value="F:zinc ion binding"/>
    <property type="evidence" value="ECO:0007669"/>
    <property type="project" value="UniProtKB-KW"/>
</dbReference>
<feature type="domain" description="MYND-type" evidence="9">
    <location>
        <begin position="1134"/>
        <end position="1173"/>
    </location>
</feature>
<keyword evidence="11" id="KW-1185">Reference proteome</keyword>
<dbReference type="Pfam" id="PF01753">
    <property type="entry name" value="zf-MYND"/>
    <property type="match status" value="1"/>
</dbReference>
<keyword evidence="4" id="KW-0805">Transcription regulation</keyword>
<dbReference type="GO" id="GO:0003677">
    <property type="term" value="F:DNA binding"/>
    <property type="evidence" value="ECO:0007669"/>
    <property type="project" value="UniProtKB-KW"/>
</dbReference>
<dbReference type="AlphaFoldDB" id="A0A074RTB0"/>
<evidence type="ECO:0000256" key="7">
    <source>
        <dbReference type="ARBA" id="ARBA00023242"/>
    </source>
</evidence>
<keyword evidence="5" id="KW-0238">DNA-binding</keyword>